<name>A0A420SJ47_FUSOX</name>
<feature type="region of interest" description="Disordered" evidence="1">
    <location>
        <begin position="92"/>
        <end position="113"/>
    </location>
</feature>
<sequence length="113" mass="12232">MGTAPNFFSLSPKEGGHQELTQASPLHNSPSVVAGQVAFPPHAQSLPHSKKAALALPIHSLSLSFLPYNSPTQNRLYTQHASARLCDHVNTTNYFPPSSPPRYAQTPQKPFSS</sequence>
<feature type="compositionally biased region" description="Polar residues" evidence="1">
    <location>
        <begin position="19"/>
        <end position="28"/>
    </location>
</feature>
<evidence type="ECO:0000313" key="3">
    <source>
        <dbReference type="Proteomes" id="UP000285860"/>
    </source>
</evidence>
<evidence type="ECO:0000256" key="1">
    <source>
        <dbReference type="SAM" id="MobiDB-lite"/>
    </source>
</evidence>
<organism evidence="2 3">
    <name type="scientific">Fusarium oxysporum</name>
    <name type="common">Fusarium vascular wilt</name>
    <dbReference type="NCBI Taxonomy" id="5507"/>
    <lineage>
        <taxon>Eukaryota</taxon>
        <taxon>Fungi</taxon>
        <taxon>Dikarya</taxon>
        <taxon>Ascomycota</taxon>
        <taxon>Pezizomycotina</taxon>
        <taxon>Sordariomycetes</taxon>
        <taxon>Hypocreomycetidae</taxon>
        <taxon>Hypocreales</taxon>
        <taxon>Nectriaceae</taxon>
        <taxon>Fusarium</taxon>
        <taxon>Fusarium oxysporum species complex</taxon>
    </lineage>
</organism>
<feature type="region of interest" description="Disordered" evidence="1">
    <location>
        <begin position="1"/>
        <end position="28"/>
    </location>
</feature>
<evidence type="ECO:0000313" key="2">
    <source>
        <dbReference type="EMBL" id="RKL16853.1"/>
    </source>
</evidence>
<reference evidence="2 3" key="1">
    <citation type="journal article" date="2018" name="Sci. Rep.">
        <title>Characterisation of pathogen-specific regions and novel effector candidates in Fusarium oxysporum f. sp. cepae.</title>
        <authorList>
            <person name="Armitage A.D."/>
            <person name="Taylor A."/>
            <person name="Sobczyk M.K."/>
            <person name="Baxter L."/>
            <person name="Greenfield B.P."/>
            <person name="Bates H.J."/>
            <person name="Wilson F."/>
            <person name="Jackson A.C."/>
            <person name="Ott S."/>
            <person name="Harrison R.J."/>
            <person name="Clarkson J.P."/>
        </authorList>
    </citation>
    <scope>NUCLEOTIDE SEQUENCE [LARGE SCALE GENOMIC DNA]</scope>
    <source>
        <strain evidence="2 3">Fo_A28</strain>
    </source>
</reference>
<accession>A0A420SJ47</accession>
<protein>
    <submittedName>
        <fullName evidence="2">Uncharacterized protein</fullName>
    </submittedName>
</protein>
<gene>
    <name evidence="2" type="ORF">BFJ68_g4940</name>
</gene>
<dbReference type="AlphaFoldDB" id="A0A420SJ47"/>
<dbReference type="Proteomes" id="UP000285860">
    <property type="component" value="Unassembled WGS sequence"/>
</dbReference>
<dbReference type="OrthoDB" id="10302925at2759"/>
<comment type="caution">
    <text evidence="2">The sequence shown here is derived from an EMBL/GenBank/DDBJ whole genome shotgun (WGS) entry which is preliminary data.</text>
</comment>
<dbReference type="EMBL" id="MRCY01000017">
    <property type="protein sequence ID" value="RKL16853.1"/>
    <property type="molecule type" value="Genomic_DNA"/>
</dbReference>
<proteinExistence type="predicted"/>